<dbReference type="CDD" id="cd12922">
    <property type="entry name" value="VKOR_5"/>
    <property type="match status" value="1"/>
</dbReference>
<evidence type="ECO:0000259" key="11">
    <source>
        <dbReference type="SMART" id="SM00756"/>
    </source>
</evidence>
<evidence type="ECO:0000256" key="9">
    <source>
        <dbReference type="ARBA" id="ARBA00023284"/>
    </source>
</evidence>
<dbReference type="InterPro" id="IPR041714">
    <property type="entry name" value="VKOR_Actinobacteria"/>
</dbReference>
<feature type="transmembrane region" description="Helical" evidence="10">
    <location>
        <begin position="74"/>
        <end position="92"/>
    </location>
</feature>
<evidence type="ECO:0000256" key="6">
    <source>
        <dbReference type="ARBA" id="ARBA00023002"/>
    </source>
</evidence>
<protein>
    <submittedName>
        <fullName evidence="12">Putative membrane protein</fullName>
    </submittedName>
</protein>
<proteinExistence type="inferred from homology"/>
<feature type="transmembrane region" description="Helical" evidence="10">
    <location>
        <begin position="126"/>
        <end position="149"/>
    </location>
</feature>
<evidence type="ECO:0000256" key="5">
    <source>
        <dbReference type="ARBA" id="ARBA00022989"/>
    </source>
</evidence>
<evidence type="ECO:0000256" key="2">
    <source>
        <dbReference type="ARBA" id="ARBA00006214"/>
    </source>
</evidence>
<dbReference type="SMART" id="SM00756">
    <property type="entry name" value="VKc"/>
    <property type="match status" value="1"/>
</dbReference>
<dbReference type="PANTHER" id="PTHR34573:SF1">
    <property type="entry name" value="VITAMIN K EPOXIDE REDUCTASE DOMAIN-CONTAINING PROTEIN"/>
    <property type="match status" value="1"/>
</dbReference>
<evidence type="ECO:0000256" key="4">
    <source>
        <dbReference type="ARBA" id="ARBA00022719"/>
    </source>
</evidence>
<keyword evidence="9" id="KW-0676">Redox-active center</keyword>
<evidence type="ECO:0000313" key="12">
    <source>
        <dbReference type="EMBL" id="TQJ01847.1"/>
    </source>
</evidence>
<keyword evidence="5 10" id="KW-1133">Transmembrane helix</keyword>
<dbReference type="GO" id="GO:0016020">
    <property type="term" value="C:membrane"/>
    <property type="evidence" value="ECO:0007669"/>
    <property type="project" value="UniProtKB-SubCell"/>
</dbReference>
<keyword evidence="3 10" id="KW-0812">Transmembrane</keyword>
<keyword evidence="13" id="KW-1185">Reference proteome</keyword>
<dbReference type="GO" id="GO:0016491">
    <property type="term" value="F:oxidoreductase activity"/>
    <property type="evidence" value="ECO:0007669"/>
    <property type="project" value="UniProtKB-KW"/>
</dbReference>
<reference evidence="12 13" key="1">
    <citation type="submission" date="2019-06" db="EMBL/GenBank/DDBJ databases">
        <title>Sequencing the genomes of 1000 actinobacteria strains.</title>
        <authorList>
            <person name="Klenk H.-P."/>
        </authorList>
    </citation>
    <scope>NUCLEOTIDE SEQUENCE [LARGE SCALE GENOMIC DNA]</scope>
    <source>
        <strain evidence="12 13">DSM 45679</strain>
    </source>
</reference>
<feature type="transmembrane region" description="Helical" evidence="10">
    <location>
        <begin position="12"/>
        <end position="33"/>
    </location>
</feature>
<dbReference type="InterPro" id="IPR038354">
    <property type="entry name" value="VKOR_sf"/>
</dbReference>
<organism evidence="12 13">
    <name type="scientific">Amycolatopsis cihanbeyliensis</name>
    <dbReference type="NCBI Taxonomy" id="1128664"/>
    <lineage>
        <taxon>Bacteria</taxon>
        <taxon>Bacillati</taxon>
        <taxon>Actinomycetota</taxon>
        <taxon>Actinomycetes</taxon>
        <taxon>Pseudonocardiales</taxon>
        <taxon>Pseudonocardiaceae</taxon>
        <taxon>Amycolatopsis</taxon>
    </lineage>
</organism>
<evidence type="ECO:0000256" key="3">
    <source>
        <dbReference type="ARBA" id="ARBA00022692"/>
    </source>
</evidence>
<dbReference type="InterPro" id="IPR012932">
    <property type="entry name" value="VKOR"/>
</dbReference>
<gene>
    <name evidence="12" type="ORF">FB471_1563</name>
</gene>
<dbReference type="GO" id="GO:0048038">
    <property type="term" value="F:quinone binding"/>
    <property type="evidence" value="ECO:0007669"/>
    <property type="project" value="UniProtKB-KW"/>
</dbReference>
<feature type="domain" description="Vitamin K epoxide reductase" evidence="11">
    <location>
        <begin position="10"/>
        <end position="151"/>
    </location>
</feature>
<dbReference type="Pfam" id="PF07884">
    <property type="entry name" value="VKOR"/>
    <property type="match status" value="1"/>
</dbReference>
<dbReference type="Gene3D" id="1.20.1440.130">
    <property type="entry name" value="VKOR domain"/>
    <property type="match status" value="1"/>
</dbReference>
<dbReference type="OrthoDB" id="9783799at2"/>
<keyword evidence="8" id="KW-1015">Disulfide bond</keyword>
<dbReference type="PANTHER" id="PTHR34573">
    <property type="entry name" value="VKC DOMAIN-CONTAINING PROTEIN"/>
    <property type="match status" value="1"/>
</dbReference>
<comment type="subcellular location">
    <subcellularLocation>
        <location evidence="1">Membrane</location>
        <topology evidence="1">Multi-pass membrane protein</topology>
    </subcellularLocation>
</comment>
<dbReference type="EMBL" id="VFML01000001">
    <property type="protein sequence ID" value="TQJ01847.1"/>
    <property type="molecule type" value="Genomic_DNA"/>
</dbReference>
<dbReference type="RefSeq" id="WP_141996655.1">
    <property type="nucleotide sequence ID" value="NZ_VFML01000001.1"/>
</dbReference>
<feature type="transmembrane region" description="Helical" evidence="10">
    <location>
        <begin position="170"/>
        <end position="191"/>
    </location>
</feature>
<keyword evidence="6" id="KW-0560">Oxidoreductase</keyword>
<dbReference type="Proteomes" id="UP000320876">
    <property type="component" value="Unassembled WGS sequence"/>
</dbReference>
<keyword evidence="7 10" id="KW-0472">Membrane</keyword>
<accession>A0A542DFI6</accession>
<name>A0A542DFI6_AMYCI</name>
<evidence type="ECO:0000256" key="1">
    <source>
        <dbReference type="ARBA" id="ARBA00004141"/>
    </source>
</evidence>
<feature type="transmembrane region" description="Helical" evidence="10">
    <location>
        <begin position="99"/>
        <end position="120"/>
    </location>
</feature>
<keyword evidence="4" id="KW-0874">Quinone</keyword>
<comment type="caution">
    <text evidence="12">The sequence shown here is derived from an EMBL/GenBank/DDBJ whole genome shotgun (WGS) entry which is preliminary data.</text>
</comment>
<evidence type="ECO:0000256" key="8">
    <source>
        <dbReference type="ARBA" id="ARBA00023157"/>
    </source>
</evidence>
<comment type="similarity">
    <text evidence="2">Belongs to the VKOR family.</text>
</comment>
<evidence type="ECO:0000313" key="13">
    <source>
        <dbReference type="Proteomes" id="UP000320876"/>
    </source>
</evidence>
<evidence type="ECO:0000256" key="10">
    <source>
        <dbReference type="SAM" id="Phobius"/>
    </source>
</evidence>
<sequence length="198" mass="21473">MTGAEPAPSTRGLSWLYLIGGAIGLVASAALTIEKIAKLGNPDYIPSCSFNPVLSCGSVMDSRQAAAFGFPNPLIGIAAFAVVVTVGVASLSGFQPPRWFRIGMLVGSTFGVVFVHWLVYASLYDIGALCPYCMVVWAVTIPIFWYTTLHNLTHGHLSAGRPIATGLARFHSLLLVLWFLVIVVLILIRFWNYWSTLL</sequence>
<evidence type="ECO:0000256" key="7">
    <source>
        <dbReference type="ARBA" id="ARBA00023136"/>
    </source>
</evidence>
<dbReference type="AlphaFoldDB" id="A0A542DFI6"/>